<proteinExistence type="inferred from homology"/>
<organism evidence="3 4">
    <name type="scientific">Drechmeria coniospora</name>
    <name type="common">Nematophagous fungus</name>
    <name type="synonym">Meria coniospora</name>
    <dbReference type="NCBI Taxonomy" id="98403"/>
    <lineage>
        <taxon>Eukaryota</taxon>
        <taxon>Fungi</taxon>
        <taxon>Dikarya</taxon>
        <taxon>Ascomycota</taxon>
        <taxon>Pezizomycotina</taxon>
        <taxon>Sordariomycetes</taxon>
        <taxon>Hypocreomycetidae</taxon>
        <taxon>Hypocreales</taxon>
        <taxon>Ophiocordycipitaceae</taxon>
        <taxon>Drechmeria</taxon>
    </lineage>
</organism>
<accession>A0A151GM65</accession>
<comment type="similarity">
    <text evidence="2">Belongs to the short-chain dehydrogenases/reductases (SDR) family.</text>
</comment>
<dbReference type="SUPFAM" id="SSF51735">
    <property type="entry name" value="NAD(P)-binding Rossmann-fold domains"/>
    <property type="match status" value="1"/>
</dbReference>
<comment type="caution">
    <text evidence="3">The sequence shown here is derived from an EMBL/GenBank/DDBJ whole genome shotgun (WGS) entry which is preliminary data.</text>
</comment>
<dbReference type="PRINTS" id="PR00080">
    <property type="entry name" value="SDRFAMILY"/>
</dbReference>
<dbReference type="FunFam" id="3.40.50.720:FF:000084">
    <property type="entry name" value="Short-chain dehydrogenase reductase"/>
    <property type="match status" value="1"/>
</dbReference>
<protein>
    <submittedName>
        <fullName evidence="3">Short-chain type dehydrogenase</fullName>
    </submittedName>
</protein>
<dbReference type="PRINTS" id="PR00081">
    <property type="entry name" value="GDHRDH"/>
</dbReference>
<dbReference type="Proteomes" id="UP000076580">
    <property type="component" value="Chromosome 02"/>
</dbReference>
<dbReference type="Gene3D" id="3.40.50.720">
    <property type="entry name" value="NAD(P)-binding Rossmann-like Domain"/>
    <property type="match status" value="1"/>
</dbReference>
<dbReference type="CDD" id="cd05233">
    <property type="entry name" value="SDR_c"/>
    <property type="match status" value="1"/>
</dbReference>
<dbReference type="InterPro" id="IPR002347">
    <property type="entry name" value="SDR_fam"/>
</dbReference>
<dbReference type="AlphaFoldDB" id="A0A151GM65"/>
<evidence type="ECO:0000313" key="3">
    <source>
        <dbReference type="EMBL" id="KYK58168.1"/>
    </source>
</evidence>
<evidence type="ECO:0000256" key="2">
    <source>
        <dbReference type="RuleBase" id="RU000363"/>
    </source>
</evidence>
<dbReference type="PANTHER" id="PTHR42820">
    <property type="entry name" value="SHORT-CHAIN DEHYDROGENASE REDUCTASE"/>
    <property type="match status" value="1"/>
</dbReference>
<dbReference type="InterPro" id="IPR036291">
    <property type="entry name" value="NAD(P)-bd_dom_sf"/>
</dbReference>
<name>A0A151GM65_DRECN</name>
<keyword evidence="4" id="KW-1185">Reference proteome</keyword>
<sequence>MVFLSCTDASAPVFMSRPSRSLLGKVAIVTGAGSDDDGVGNGRAISMLLAEDGASVVCVDVNVALAERTVAMIGQERRNGDQAAPTTALAVRADVSCEEDCAAVVEAALGTFGRVDILINNVGILGGRGTATDVDVQEWTRGLEVNVTSMMLMAKHAIPAMAANEPTAADGGIRGSIVNLGSVAGLRGGTPSLLYPTSKGAVVNMTRAMAAHHGPQGIRVNCVCPGTETPASRRRLPPSAWTHRMLYTPMVYNQGDGMTAEMRESRRQRSLLRTEGNAWDCAAAVRFLACGEARWITGTVLTVDAGATCSTGVPMNL</sequence>
<gene>
    <name evidence="3" type="ORF">DCS_05181</name>
</gene>
<keyword evidence="1" id="KW-0521">NADP</keyword>
<dbReference type="RefSeq" id="XP_040657520.1">
    <property type="nucleotide sequence ID" value="XM_040802487.1"/>
</dbReference>
<evidence type="ECO:0000256" key="1">
    <source>
        <dbReference type="ARBA" id="ARBA00022857"/>
    </source>
</evidence>
<dbReference type="Pfam" id="PF13561">
    <property type="entry name" value="adh_short_C2"/>
    <property type="match status" value="1"/>
</dbReference>
<dbReference type="PROSITE" id="PS00061">
    <property type="entry name" value="ADH_SHORT"/>
    <property type="match status" value="1"/>
</dbReference>
<dbReference type="InterPro" id="IPR020904">
    <property type="entry name" value="Sc_DH/Rdtase_CS"/>
</dbReference>
<dbReference type="InParanoid" id="A0A151GM65"/>
<dbReference type="STRING" id="98403.A0A151GM65"/>
<dbReference type="PANTHER" id="PTHR42820:SF1">
    <property type="entry name" value="SHORT-CHAIN DEHYDROGENASE_REDUCTASE FAMILY PROTEIN"/>
    <property type="match status" value="1"/>
</dbReference>
<evidence type="ECO:0000313" key="4">
    <source>
        <dbReference type="Proteomes" id="UP000076580"/>
    </source>
</evidence>
<dbReference type="Pfam" id="PF00106">
    <property type="entry name" value="adh_short"/>
    <property type="match status" value="1"/>
</dbReference>
<dbReference type="EMBL" id="LAYC01000002">
    <property type="protein sequence ID" value="KYK58168.1"/>
    <property type="molecule type" value="Genomic_DNA"/>
</dbReference>
<dbReference type="GeneID" id="63717824"/>
<reference evidence="3 4" key="1">
    <citation type="journal article" date="2016" name="Sci. Rep.">
        <title>Insights into Adaptations to a Near-Obligate Nematode Endoparasitic Lifestyle from the Finished Genome of Drechmeria coniospora.</title>
        <authorList>
            <person name="Zhang L."/>
            <person name="Zhou Z."/>
            <person name="Guo Q."/>
            <person name="Fokkens L."/>
            <person name="Miskei M."/>
            <person name="Pocsi I."/>
            <person name="Zhang W."/>
            <person name="Chen M."/>
            <person name="Wang L."/>
            <person name="Sun Y."/>
            <person name="Donzelli B.G."/>
            <person name="Gibson D.M."/>
            <person name="Nelson D.R."/>
            <person name="Luo J.G."/>
            <person name="Rep M."/>
            <person name="Liu H."/>
            <person name="Yang S."/>
            <person name="Wang J."/>
            <person name="Krasnoff S.B."/>
            <person name="Xu Y."/>
            <person name="Molnar I."/>
            <person name="Lin M."/>
        </authorList>
    </citation>
    <scope>NUCLEOTIDE SEQUENCE [LARGE SCALE GENOMIC DNA]</scope>
    <source>
        <strain evidence="3 4">ARSEF 6962</strain>
    </source>
</reference>